<sequence length="415" mass="44511">PTSNLKADKHAAATADRRLPLALAVTAPPASSPSTSPVTMPSSTPSVQASTATTRTSAAAAALVASTDVPRVLGSSNVSPIAGDECRETTAGTMPLHDPVARDAGEGKPAVLVGSTAPSAGGERHAILEPRPVITQENTNIGQSDPDERRNVCHSDLEKSTKDGQTDSNQNNYVPIAPRQVVELSTTLIASRPDTDMTTPPLQELSYASVLQAAVEKTHGGEVKATLVRPSRVMLARLMELADDDTTTDEEMMQAIKEARPYTDREAKGTFWIETGDALASQSNDKIIKSLLGDNKDATWGHLMAHFLQVNKARGGDVVVTVADESARLGMLDQEVHILGSVYTVATPKTKSPRAPHSKQQDDLHDLYYLDIVGTRPVHFSLPAKLDTRNHKLHPNPMRQSGEYTSVPRLNRHPC</sequence>
<feature type="region of interest" description="Disordered" evidence="1">
    <location>
        <begin position="25"/>
        <end position="50"/>
    </location>
</feature>
<protein>
    <submittedName>
        <fullName evidence="2">Uncharacterized protein</fullName>
    </submittedName>
</protein>
<dbReference type="OrthoDB" id="79780at2759"/>
<dbReference type="EMBL" id="VJMH01001025">
    <property type="protein sequence ID" value="KAF0713494.1"/>
    <property type="molecule type" value="Genomic_DNA"/>
</dbReference>
<organism evidence="2">
    <name type="scientific">Aphanomyces stellatus</name>
    <dbReference type="NCBI Taxonomy" id="120398"/>
    <lineage>
        <taxon>Eukaryota</taxon>
        <taxon>Sar</taxon>
        <taxon>Stramenopiles</taxon>
        <taxon>Oomycota</taxon>
        <taxon>Saprolegniomycetes</taxon>
        <taxon>Saprolegniales</taxon>
        <taxon>Verrucalvaceae</taxon>
        <taxon>Aphanomyces</taxon>
    </lineage>
</organism>
<dbReference type="AlphaFoldDB" id="A0A6A4ZG87"/>
<evidence type="ECO:0000313" key="2">
    <source>
        <dbReference type="EMBL" id="KAF0713494.1"/>
    </source>
</evidence>
<feature type="non-terminal residue" evidence="2">
    <location>
        <position position="1"/>
    </location>
</feature>
<comment type="caution">
    <text evidence="2">The sequence shown here is derived from an EMBL/GenBank/DDBJ whole genome shotgun (WGS) entry which is preliminary data.</text>
</comment>
<accession>A0A6A4ZG87</accession>
<evidence type="ECO:0000256" key="1">
    <source>
        <dbReference type="SAM" id="MobiDB-lite"/>
    </source>
</evidence>
<proteinExistence type="predicted"/>
<feature type="region of interest" description="Disordered" evidence="1">
    <location>
        <begin position="116"/>
        <end position="151"/>
    </location>
</feature>
<gene>
    <name evidence="2" type="ORF">As57867_004300</name>
</gene>
<reference evidence="2" key="1">
    <citation type="submission" date="2019-06" db="EMBL/GenBank/DDBJ databases">
        <title>Genomics analysis of Aphanomyces spp. identifies a new class of oomycete effector associated with host adaptation.</title>
        <authorList>
            <person name="Gaulin E."/>
        </authorList>
    </citation>
    <scope>NUCLEOTIDE SEQUENCE</scope>
    <source>
        <strain evidence="2">CBS 578.67</strain>
    </source>
</reference>
<name>A0A6A4ZG87_9STRA</name>
<feature type="region of interest" description="Disordered" evidence="1">
    <location>
        <begin position="388"/>
        <end position="415"/>
    </location>
</feature>